<reference evidence="2" key="1">
    <citation type="journal article" date="2014" name="Int. J. Syst. Evol. Microbiol.">
        <title>Complete genome sequence of Corynebacterium casei LMG S-19264T (=DSM 44701T), isolated from a smear-ripened cheese.</title>
        <authorList>
            <consortium name="US DOE Joint Genome Institute (JGI-PGF)"/>
            <person name="Walter F."/>
            <person name="Albersmeier A."/>
            <person name="Kalinowski J."/>
            <person name="Ruckert C."/>
        </authorList>
    </citation>
    <scope>NUCLEOTIDE SEQUENCE</scope>
    <source>
        <strain evidence="2">CGMCC 1.12751</strain>
    </source>
</reference>
<dbReference type="InterPro" id="IPR010621">
    <property type="entry name" value="DUF1214"/>
</dbReference>
<keyword evidence="3" id="KW-1185">Reference proteome</keyword>
<feature type="domain" description="DUF1214" evidence="1">
    <location>
        <begin position="301"/>
        <end position="372"/>
    </location>
</feature>
<gene>
    <name evidence="2" type="ORF">GCM10010976_31080</name>
</gene>
<evidence type="ECO:0000313" key="2">
    <source>
        <dbReference type="EMBL" id="GGG58014.1"/>
    </source>
</evidence>
<dbReference type="Proteomes" id="UP000625976">
    <property type="component" value="Unassembled WGS sequence"/>
</dbReference>
<accession>A0A917GV82</accession>
<evidence type="ECO:0000259" key="1">
    <source>
        <dbReference type="Pfam" id="PF06742"/>
    </source>
</evidence>
<comment type="caution">
    <text evidence="2">The sequence shown here is derived from an EMBL/GenBank/DDBJ whole genome shotgun (WGS) entry which is preliminary data.</text>
</comment>
<sequence>MRKLLFAFLNISKFFRSIRLSLSGKTEDDIYNERIVSGKSWDEYCDQLKLAGTNLKASGTPQDAFSQAEGVRYLTRLTRVSLEAFVEYADPSFPIFKRMVHETVKMGADNPDNYYFNAQISGEFEYKIIGKRNTAHYIGFFTQNGNYGTTGGLSPCGALEGKDLILEADGSFEIILSKEKKGKNWLKLEDETGMVMVRQTFLNRFEEVPAEITIENLNGKKSPDAITPKLIDEGLKMAAMFVAGAPILFTRWAKGFKKHANTLPQFDPKVSNAAGGDANIIYYHSYWNLKEDEALVITVKPPACDSWNFQLNNYWMESLDYRYHTICISKGTAEYEPDGSIKIIVAHKNPELKNWLNTCDHLEGTMCWRWYRLEKEGTEIQPTCEVVKWNSLK</sequence>
<dbReference type="Pfam" id="PF06742">
    <property type="entry name" value="DUF1214"/>
    <property type="match status" value="2"/>
</dbReference>
<dbReference type="EMBL" id="BMFQ01000004">
    <property type="protein sequence ID" value="GGG58014.1"/>
    <property type="molecule type" value="Genomic_DNA"/>
</dbReference>
<dbReference type="Gene3D" id="2.60.120.1600">
    <property type="match status" value="1"/>
</dbReference>
<dbReference type="RefSeq" id="WP_188466541.1">
    <property type="nucleotide sequence ID" value="NZ_BMFQ01000004.1"/>
</dbReference>
<proteinExistence type="predicted"/>
<evidence type="ECO:0000313" key="3">
    <source>
        <dbReference type="Proteomes" id="UP000625976"/>
    </source>
</evidence>
<organism evidence="2 3">
    <name type="scientific">Bizionia arctica</name>
    <dbReference type="NCBI Taxonomy" id="1495645"/>
    <lineage>
        <taxon>Bacteria</taxon>
        <taxon>Pseudomonadati</taxon>
        <taxon>Bacteroidota</taxon>
        <taxon>Flavobacteriia</taxon>
        <taxon>Flavobacteriales</taxon>
        <taxon>Flavobacteriaceae</taxon>
        <taxon>Bizionia</taxon>
    </lineage>
</organism>
<dbReference type="AlphaFoldDB" id="A0A917GV82"/>
<reference evidence="2" key="2">
    <citation type="submission" date="2020-09" db="EMBL/GenBank/DDBJ databases">
        <authorList>
            <person name="Sun Q."/>
            <person name="Zhou Y."/>
        </authorList>
    </citation>
    <scope>NUCLEOTIDE SEQUENCE</scope>
    <source>
        <strain evidence="2">CGMCC 1.12751</strain>
    </source>
</reference>
<name>A0A917GV82_9FLAO</name>
<feature type="domain" description="DUF1214" evidence="1">
    <location>
        <begin position="163"/>
        <end position="196"/>
    </location>
</feature>
<protein>
    <recommendedName>
        <fullName evidence="1">DUF1214 domain-containing protein</fullName>
    </recommendedName>
</protein>